<feature type="binding site" evidence="11">
    <location>
        <position position="103"/>
    </location>
    <ligand>
        <name>Zn(2+)</name>
        <dbReference type="ChEBI" id="CHEBI:29105"/>
    </ligand>
</feature>
<dbReference type="Gene3D" id="1.10.441.10">
    <property type="entry name" value="Phosphomannose Isomerase, domain 2"/>
    <property type="match status" value="1"/>
</dbReference>
<dbReference type="PRINTS" id="PR00714">
    <property type="entry name" value="MAN6PISMRASE"/>
</dbReference>
<evidence type="ECO:0000256" key="10">
    <source>
        <dbReference type="PIRSR" id="PIRSR001480-1"/>
    </source>
</evidence>
<accession>A0A9N9R0U8</accession>
<comment type="catalytic activity">
    <reaction evidence="1">
        <text>D-mannose 6-phosphate = D-fructose 6-phosphate</text>
        <dbReference type="Rhea" id="RHEA:12356"/>
        <dbReference type="ChEBI" id="CHEBI:58735"/>
        <dbReference type="ChEBI" id="CHEBI:61527"/>
        <dbReference type="EC" id="5.3.1.8"/>
    </reaction>
</comment>
<dbReference type="GO" id="GO:0005975">
    <property type="term" value="P:carbohydrate metabolic process"/>
    <property type="evidence" value="ECO:0007669"/>
    <property type="project" value="InterPro"/>
</dbReference>
<dbReference type="GO" id="GO:0005829">
    <property type="term" value="C:cytosol"/>
    <property type="evidence" value="ECO:0007669"/>
    <property type="project" value="TreeGrafter"/>
</dbReference>
<keyword evidence="7" id="KW-0413">Isomerase</keyword>
<evidence type="ECO:0000256" key="2">
    <source>
        <dbReference type="ARBA" id="ARBA00004666"/>
    </source>
</evidence>
<comment type="cofactor">
    <cofactor evidence="11">
        <name>Zn(2+)</name>
        <dbReference type="ChEBI" id="CHEBI:29105"/>
    </cofactor>
    <text evidence="11">Binds 1 zinc ion per subunit.</text>
</comment>
<keyword evidence="5 11" id="KW-0479">Metal-binding</keyword>
<dbReference type="InterPro" id="IPR016305">
    <property type="entry name" value="Mannose-6-P_Isomerase"/>
</dbReference>
<name>A0A9N9R0U8_9NEOP</name>
<evidence type="ECO:0000259" key="13">
    <source>
        <dbReference type="Pfam" id="PF20511"/>
    </source>
</evidence>
<evidence type="ECO:0000256" key="5">
    <source>
        <dbReference type="ARBA" id="ARBA00022723"/>
    </source>
</evidence>
<dbReference type="EMBL" id="OU893348">
    <property type="protein sequence ID" value="CAG9787302.1"/>
    <property type="molecule type" value="Genomic_DNA"/>
</dbReference>
<sequence length="401" mass="44542">MELQCQIQNYDWGKLGPQSMVATLTSSANSNYVIDPLKPYAELWIGTHPNGPSLIIDRGILLSEYIKDNLDAIGPVVRNKFGVAVPFILKILSIRKALSLQAHPNKDHAEELHKSFPEMYKDPNHKPELAIALTPFEALCGFRSLADIKMYLERIPELAMILSADSIANLMANSNEEALKAVFESLMTTSSEKVADSLDKFLSRMKREDASTKESLMISLIQRLHKDYPGDVGCWAPYFMNYMILSPGQAIFLKPNLPHAYLSGDCVECMACSDNIVRAGLTPKHIDVATLVHMLDYTSYSHDQLLFQPQLEDPNSCIWRPPVPDFAVVKIKVLGDEEPYNTIIRASPSLIIVTSGSGQVCDTEPLVARPGLVLFLKASRQLTITPSPGEHIEAYQAICNL</sequence>
<dbReference type="PANTHER" id="PTHR10309:SF0">
    <property type="entry name" value="MANNOSE-6-PHOSPHATE ISOMERASE"/>
    <property type="match status" value="1"/>
</dbReference>
<keyword evidence="6 11" id="KW-0862">Zinc</keyword>
<dbReference type="FunFam" id="1.10.441.10:FF:000003">
    <property type="entry name" value="Mannose-6-phosphate isomerase"/>
    <property type="match status" value="1"/>
</dbReference>
<dbReference type="Proteomes" id="UP001153714">
    <property type="component" value="Chromosome 17"/>
</dbReference>
<evidence type="ECO:0000259" key="14">
    <source>
        <dbReference type="Pfam" id="PF20512"/>
    </source>
</evidence>
<dbReference type="InterPro" id="IPR011051">
    <property type="entry name" value="RmlC_Cupin_sf"/>
</dbReference>
<keyword evidence="16" id="KW-1185">Reference proteome</keyword>
<feature type="binding site" evidence="11">
    <location>
        <position position="128"/>
    </location>
    <ligand>
        <name>Zn(2+)</name>
        <dbReference type="ChEBI" id="CHEBI:29105"/>
    </ligand>
</feature>
<evidence type="ECO:0000256" key="6">
    <source>
        <dbReference type="ARBA" id="ARBA00022833"/>
    </source>
</evidence>
<dbReference type="PROSITE" id="PS00966">
    <property type="entry name" value="PMI_I_2"/>
    <property type="match status" value="1"/>
</dbReference>
<evidence type="ECO:0000256" key="7">
    <source>
        <dbReference type="ARBA" id="ARBA00023235"/>
    </source>
</evidence>
<dbReference type="InterPro" id="IPR001250">
    <property type="entry name" value="Man6P_Isoase-1"/>
</dbReference>
<evidence type="ECO:0000256" key="11">
    <source>
        <dbReference type="PIRSR" id="PIRSR001480-2"/>
    </source>
</evidence>
<dbReference type="PANTHER" id="PTHR10309">
    <property type="entry name" value="MANNOSE-6-PHOSPHATE ISOMERASE"/>
    <property type="match status" value="1"/>
</dbReference>
<dbReference type="Pfam" id="PF20511">
    <property type="entry name" value="PMI_typeI_cat"/>
    <property type="match status" value="1"/>
</dbReference>
<evidence type="ECO:0000256" key="1">
    <source>
        <dbReference type="ARBA" id="ARBA00000757"/>
    </source>
</evidence>
<evidence type="ECO:0000256" key="3">
    <source>
        <dbReference type="ARBA" id="ARBA00010772"/>
    </source>
</evidence>
<feature type="domain" description="Phosphomannose isomerase type I helical insertion" evidence="14">
    <location>
        <begin position="172"/>
        <end position="240"/>
    </location>
</feature>
<evidence type="ECO:0000256" key="9">
    <source>
        <dbReference type="ARBA" id="ARBA00030762"/>
    </source>
</evidence>
<dbReference type="Gene3D" id="2.60.120.10">
    <property type="entry name" value="Jelly Rolls"/>
    <property type="match status" value="2"/>
</dbReference>
<evidence type="ECO:0000313" key="15">
    <source>
        <dbReference type="EMBL" id="CAG9787302.1"/>
    </source>
</evidence>
<proteinExistence type="inferred from homology"/>
<dbReference type="InterPro" id="IPR014710">
    <property type="entry name" value="RmlC-like_jellyroll"/>
</dbReference>
<dbReference type="GO" id="GO:0004476">
    <property type="term" value="F:mannose-6-phosphate isomerase activity"/>
    <property type="evidence" value="ECO:0007669"/>
    <property type="project" value="UniProtKB-EC"/>
</dbReference>
<evidence type="ECO:0000256" key="4">
    <source>
        <dbReference type="ARBA" id="ARBA00011956"/>
    </source>
</evidence>
<dbReference type="GO" id="GO:0009298">
    <property type="term" value="P:GDP-mannose biosynthetic process"/>
    <property type="evidence" value="ECO:0007669"/>
    <property type="project" value="InterPro"/>
</dbReference>
<feature type="domain" description="Phosphomannose isomerase type I catalytic" evidence="13">
    <location>
        <begin position="2"/>
        <end position="144"/>
    </location>
</feature>
<dbReference type="SUPFAM" id="SSF51182">
    <property type="entry name" value="RmlC-like cupins"/>
    <property type="match status" value="1"/>
</dbReference>
<organism evidence="15 16">
    <name type="scientific">Diatraea saccharalis</name>
    <name type="common">sugarcane borer</name>
    <dbReference type="NCBI Taxonomy" id="40085"/>
    <lineage>
        <taxon>Eukaryota</taxon>
        <taxon>Metazoa</taxon>
        <taxon>Ecdysozoa</taxon>
        <taxon>Arthropoda</taxon>
        <taxon>Hexapoda</taxon>
        <taxon>Insecta</taxon>
        <taxon>Pterygota</taxon>
        <taxon>Neoptera</taxon>
        <taxon>Endopterygota</taxon>
        <taxon>Lepidoptera</taxon>
        <taxon>Glossata</taxon>
        <taxon>Ditrysia</taxon>
        <taxon>Pyraloidea</taxon>
        <taxon>Crambidae</taxon>
        <taxon>Crambinae</taxon>
        <taxon>Diatraea</taxon>
    </lineage>
</organism>
<dbReference type="Pfam" id="PF20512">
    <property type="entry name" value="PMI_typeI_hel"/>
    <property type="match status" value="1"/>
</dbReference>
<feature type="active site" evidence="10">
    <location>
        <position position="278"/>
    </location>
</feature>
<evidence type="ECO:0000313" key="16">
    <source>
        <dbReference type="Proteomes" id="UP001153714"/>
    </source>
</evidence>
<feature type="binding site" evidence="11">
    <location>
        <position position="259"/>
    </location>
    <ligand>
        <name>Zn(2+)</name>
        <dbReference type="ChEBI" id="CHEBI:29105"/>
    </ligand>
</feature>
<dbReference type="PIRSF" id="PIRSF001480">
    <property type="entry name" value="Mannose-6-phosphate_isomerase"/>
    <property type="match status" value="1"/>
</dbReference>
<dbReference type="InterPro" id="IPR018050">
    <property type="entry name" value="Pmannose_isomerase-type1_CS"/>
</dbReference>
<feature type="binding site" evidence="11">
    <location>
        <position position="101"/>
    </location>
    <ligand>
        <name>Zn(2+)</name>
        <dbReference type="ChEBI" id="CHEBI:29105"/>
    </ligand>
</feature>
<dbReference type="OrthoDB" id="6605218at2759"/>
<dbReference type="NCBIfam" id="TIGR00218">
    <property type="entry name" value="manA"/>
    <property type="match status" value="1"/>
</dbReference>
<dbReference type="AlphaFoldDB" id="A0A9N9R0U8"/>
<evidence type="ECO:0000256" key="8">
    <source>
        <dbReference type="ARBA" id="ARBA00029741"/>
    </source>
</evidence>
<dbReference type="EC" id="5.3.1.8" evidence="4"/>
<reference evidence="15" key="2">
    <citation type="submission" date="2022-10" db="EMBL/GenBank/DDBJ databases">
        <authorList>
            <consortium name="ENA_rothamsted_submissions"/>
            <consortium name="culmorum"/>
            <person name="King R."/>
        </authorList>
    </citation>
    <scope>NUCLEOTIDE SEQUENCE</scope>
</reference>
<comment type="similarity">
    <text evidence="3">Belongs to the mannose-6-phosphate isomerase type 1 family.</text>
</comment>
<gene>
    <name evidence="15" type="ORF">DIATSA_LOCUS5192</name>
</gene>
<dbReference type="CDD" id="cd07011">
    <property type="entry name" value="cupin_PMI_type_I_N"/>
    <property type="match status" value="1"/>
</dbReference>
<dbReference type="GO" id="GO:0008270">
    <property type="term" value="F:zinc ion binding"/>
    <property type="evidence" value="ECO:0007669"/>
    <property type="project" value="InterPro"/>
</dbReference>
<dbReference type="InterPro" id="IPR046457">
    <property type="entry name" value="PMI_typeI_cat"/>
</dbReference>
<protein>
    <recommendedName>
        <fullName evidence="4">mannose-6-phosphate isomerase</fullName>
        <ecNumber evidence="4">5.3.1.8</ecNumber>
    </recommendedName>
    <alternativeName>
        <fullName evidence="8">Phosphohexomutase</fullName>
    </alternativeName>
    <alternativeName>
        <fullName evidence="9">Phosphomannose isomerase</fullName>
    </alternativeName>
</protein>
<evidence type="ECO:0000256" key="12">
    <source>
        <dbReference type="RuleBase" id="RU004248"/>
    </source>
</evidence>
<dbReference type="PROSITE" id="PS00965">
    <property type="entry name" value="PMI_I_1"/>
    <property type="match status" value="1"/>
</dbReference>
<comment type="pathway">
    <text evidence="2 12">Nucleotide-sugar biosynthesis; GDP-alpha-D-mannose biosynthesis; alpha-D-mannose 1-phosphate from D-fructose 6-phosphate: step 1/2.</text>
</comment>
<dbReference type="InterPro" id="IPR046458">
    <property type="entry name" value="PMI_typeI_hel"/>
</dbReference>
<reference evidence="15" key="1">
    <citation type="submission" date="2021-12" db="EMBL/GenBank/DDBJ databases">
        <authorList>
            <person name="King R."/>
        </authorList>
    </citation>
    <scope>NUCLEOTIDE SEQUENCE</scope>
</reference>